<dbReference type="EMBL" id="CP039139">
    <property type="protein sequence ID" value="QCQ74198.1"/>
    <property type="molecule type" value="Genomic_DNA"/>
</dbReference>
<dbReference type="GeneID" id="40155244"/>
<dbReference type="EMBL" id="AOLO01000009">
    <property type="protein sequence ID" value="ELZ99863.1"/>
    <property type="molecule type" value="Genomic_DNA"/>
</dbReference>
<reference evidence="4 7" key="3">
    <citation type="journal article" date="2014" name="PLoS Genet.">
        <title>Phylogenetically driven sequencing of extremely halophilic archaea reveals strategies for static and dynamic osmo-response.</title>
        <authorList>
            <person name="Becker E.A."/>
            <person name="Seitzer P.M."/>
            <person name="Tritt A."/>
            <person name="Larsen D."/>
            <person name="Krusor M."/>
            <person name="Yao A.I."/>
            <person name="Wu D."/>
            <person name="Madern D."/>
            <person name="Eisen J.A."/>
            <person name="Darling A.E."/>
            <person name="Facciotti M.T."/>
        </authorList>
    </citation>
    <scope>NUCLEOTIDE SEQUENCE [LARGE SCALE GENOMIC DNA]</scope>
    <source>
        <strain evidence="4">ATCC 33500</strain>
        <strain evidence="7">ATCC 33500 / DSM 1411 / JCM 8866 / NBRC 14739 / NCIMB 2177 / R-4</strain>
    </source>
</reference>
<keyword evidence="1" id="KW-0812">Transmembrane</keyword>
<dbReference type="EMBL" id="CP007551">
    <property type="protein sequence ID" value="AHZ22937.1"/>
    <property type="molecule type" value="Genomic_DNA"/>
</dbReference>
<evidence type="ECO:0000313" key="7">
    <source>
        <dbReference type="Proteomes" id="UP000011603"/>
    </source>
</evidence>
<dbReference type="AlphaFoldDB" id="I3R5N3"/>
<name>I3R5N3_HALMT</name>
<dbReference type="HOGENOM" id="CLU_3130748_0_0_2"/>
<dbReference type="Proteomes" id="UP000027075">
    <property type="component" value="Chromosome"/>
</dbReference>
<dbReference type="Proteomes" id="UP000011603">
    <property type="component" value="Unassembled WGS sequence"/>
</dbReference>
<keyword evidence="1" id="KW-1133">Transmembrane helix</keyword>
<reference evidence="2" key="1">
    <citation type="journal article" date="2012" name="Appl. Environ. Microbiol.">
        <title>Identification of the haloarchaeal phasin (PhaP) that functions in polyhydroxyalkanoate accumulation and granule formation in Haloferax mediterranei.</title>
        <authorList>
            <person name="Cai S."/>
            <person name="Cai L."/>
            <person name="Liu H."/>
            <person name="Liu X."/>
            <person name="Han J."/>
            <person name="Zhou J."/>
            <person name="Xiang H."/>
        </authorList>
    </citation>
    <scope>NUCLEOTIDE SEQUENCE</scope>
    <source>
        <strain evidence="2">CGMCC 1.2087</strain>
    </source>
</reference>
<evidence type="ECO:0000313" key="8">
    <source>
        <dbReference type="Proteomes" id="UP000027075"/>
    </source>
</evidence>
<keyword evidence="1" id="KW-0472">Membrane</keyword>
<reference evidence="2 6" key="2">
    <citation type="journal article" date="2012" name="J. Bacteriol.">
        <title>Complete genome sequence of the metabolically versatile halophilic archaeon Haloferax mediterranei, a poly(3-hydroxybutyrate-co-3-hydroxyvalerate) producer.</title>
        <authorList>
            <person name="Han J."/>
            <person name="Zhang F."/>
            <person name="Hou J."/>
            <person name="Liu X."/>
            <person name="Li M."/>
            <person name="Liu H."/>
            <person name="Cai L."/>
            <person name="Zhang B."/>
            <person name="Chen Y."/>
            <person name="Zhou J."/>
            <person name="Hu S."/>
            <person name="Xiang H."/>
        </authorList>
    </citation>
    <scope>NUCLEOTIDE SEQUENCE [LARGE SCALE GENOMIC DNA]</scope>
    <source>
        <strain evidence="6">ATCC 33500 / DSM 1411 / JCM 8866 / NBRC 14739 / NCIMB 2177 / R-4</strain>
        <strain evidence="2">CGMCC 1.2087</strain>
    </source>
</reference>
<dbReference type="KEGG" id="hme:HFX_1845"/>
<evidence type="ECO:0000313" key="9">
    <source>
        <dbReference type="Proteomes" id="UP000299011"/>
    </source>
</evidence>
<accession>I3R5N3</accession>
<gene>
    <name evidence="2" type="ordered locus">HFX_1845</name>
    <name evidence="3" type="ORF">BM92_09950</name>
    <name evidence="4" type="ORF">C439_11028</name>
    <name evidence="5" type="ORF">E6P09_02465</name>
</gene>
<dbReference type="Proteomes" id="UP000006469">
    <property type="component" value="Chromosome"/>
</dbReference>
<proteinExistence type="predicted"/>
<dbReference type="PaxDb" id="523841-HFX_1845"/>
<reference evidence="3 8" key="4">
    <citation type="submission" date="2014-04" db="EMBL/GenBank/DDBJ databases">
        <title>Transcriptional profiles of Haloferax mediterranei on the basis of nitrogen availability.</title>
        <authorList>
            <person name="Bautista V."/>
        </authorList>
    </citation>
    <scope>NUCLEOTIDE SEQUENCE [LARGE SCALE GENOMIC DNA]</scope>
    <source>
        <strain evidence="3">ATCC 33500</strain>
        <strain evidence="8">ATCC 33500 / DSM 1411 / JCM 8866 / NBRC 14739 / NCIMB 2177 / R-4</strain>
    </source>
</reference>
<protein>
    <submittedName>
        <fullName evidence="2">Thiol:disulfide interchange protein</fullName>
    </submittedName>
</protein>
<evidence type="ECO:0000313" key="2">
    <source>
        <dbReference type="EMBL" id="AFK19543.1"/>
    </source>
</evidence>
<dbReference type="eggNOG" id="arCOG02399">
    <property type="taxonomic scope" value="Archaea"/>
</dbReference>
<evidence type="ECO:0000313" key="6">
    <source>
        <dbReference type="Proteomes" id="UP000006469"/>
    </source>
</evidence>
<dbReference type="STRING" id="523841.HFX_1845"/>
<keyword evidence="7" id="KW-1185">Reference proteome</keyword>
<dbReference type="Proteomes" id="UP000299011">
    <property type="component" value="Chromosome"/>
</dbReference>
<dbReference type="OrthoDB" id="342589at2157"/>
<reference evidence="5 9" key="6">
    <citation type="submission" date="2019-04" db="EMBL/GenBank/DDBJ databases">
        <title>Methylomes of two halophilic Archaea, Haloarcula marismortui and Haloferax mediterranei.</title>
        <authorList>
            <person name="DasSarma S."/>
            <person name="DasSarma P."/>
            <person name="DasSarma S."/>
            <person name="Fomenkov A."/>
            <person name="Vincze T."/>
            <person name="Anton B.P."/>
            <person name="Roberts R.J."/>
        </authorList>
    </citation>
    <scope>NUCLEOTIDE SEQUENCE [LARGE SCALE GENOMIC DNA]</scope>
    <source>
        <strain evidence="5">ATCC 33500</strain>
        <strain evidence="9">ATCC 33500 / DSM 1411 / JCM 8866 / NBRC 14739 / NCIMB 2177 / R-4</strain>
    </source>
</reference>
<dbReference type="PATRIC" id="fig|523841.21.peg.2229"/>
<dbReference type="EMBL" id="CP001868">
    <property type="protein sequence ID" value="AFK19543.1"/>
    <property type="molecule type" value="Genomic_DNA"/>
</dbReference>
<reference evidence="2" key="5">
    <citation type="submission" date="2014-05" db="EMBL/GenBank/DDBJ databases">
        <authorList>
            <person name="Wang L."/>
            <person name="Yang H."/>
            <person name="Xiang H."/>
        </authorList>
    </citation>
    <scope>NUCLEOTIDE SEQUENCE</scope>
    <source>
        <strain evidence="2">CGMCC 1.2087</strain>
    </source>
</reference>
<evidence type="ECO:0000313" key="5">
    <source>
        <dbReference type="EMBL" id="QCQ74198.1"/>
    </source>
</evidence>
<evidence type="ECO:0000313" key="3">
    <source>
        <dbReference type="EMBL" id="AHZ22937.1"/>
    </source>
</evidence>
<sequence>MTRWFARHTTSINRLTGAVMLVVSVYYLLIVFDVLGVASQLEGTYITVR</sequence>
<feature type="transmembrane region" description="Helical" evidence="1">
    <location>
        <begin position="12"/>
        <end position="32"/>
    </location>
</feature>
<organism evidence="2 6">
    <name type="scientific">Haloferax mediterranei (strain ATCC 33500 / DSM 1411 / JCM 8866 / NBRC 14739 / NCIMB 2177 / R-4)</name>
    <name type="common">Halobacterium mediterranei</name>
    <dbReference type="NCBI Taxonomy" id="523841"/>
    <lineage>
        <taxon>Archaea</taxon>
        <taxon>Methanobacteriati</taxon>
        <taxon>Methanobacteriota</taxon>
        <taxon>Stenosarchaea group</taxon>
        <taxon>Halobacteria</taxon>
        <taxon>Halobacteriales</taxon>
        <taxon>Haloferacaceae</taxon>
        <taxon>Haloferax</taxon>
    </lineage>
</organism>
<evidence type="ECO:0000313" key="4">
    <source>
        <dbReference type="EMBL" id="ELZ99863.1"/>
    </source>
</evidence>
<evidence type="ECO:0000256" key="1">
    <source>
        <dbReference type="SAM" id="Phobius"/>
    </source>
</evidence>
<dbReference type="RefSeq" id="WP_004059148.1">
    <property type="nucleotide sequence ID" value="NC_017941.2"/>
</dbReference>